<evidence type="ECO:0000256" key="1">
    <source>
        <dbReference type="PIRNR" id="PIRNR021438"/>
    </source>
</evidence>
<dbReference type="PROSITE" id="PS51257">
    <property type="entry name" value="PROKAR_LIPOPROTEIN"/>
    <property type="match status" value="1"/>
</dbReference>
<gene>
    <name evidence="3" type="ORF">LBLM1_10575</name>
</gene>
<dbReference type="GO" id="GO:0070395">
    <property type="term" value="P:lipoteichoic acid biosynthetic process"/>
    <property type="evidence" value="ECO:0007669"/>
    <property type="project" value="UniProtKB-UniRule"/>
</dbReference>
<keyword evidence="1 2" id="KW-0472">Membrane</keyword>
<dbReference type="PANTHER" id="PTHR40039:SF1">
    <property type="entry name" value="PROTEIN DLTD"/>
    <property type="match status" value="1"/>
</dbReference>
<name>A0A0D4CN46_LIMMU</name>
<protein>
    <recommendedName>
        <fullName evidence="1">Protein DltD</fullName>
    </recommendedName>
</protein>
<accession>A0A0D4CN46</accession>
<dbReference type="HOGENOM" id="CLU_050505_0_0_9"/>
<dbReference type="STRING" id="1130798.LBLM1_10575"/>
<proteinExistence type="inferred from homology"/>
<evidence type="ECO:0000256" key="2">
    <source>
        <dbReference type="SAM" id="Phobius"/>
    </source>
</evidence>
<evidence type="ECO:0000313" key="4">
    <source>
        <dbReference type="Proteomes" id="UP000003645"/>
    </source>
</evidence>
<dbReference type="InterPro" id="IPR006998">
    <property type="entry name" value="DltD"/>
</dbReference>
<dbReference type="Pfam" id="PF04914">
    <property type="entry name" value="DltD"/>
    <property type="match status" value="1"/>
</dbReference>
<dbReference type="KEGG" id="lmu:LBLM1_10575"/>
<dbReference type="RefSeq" id="WP_006499284.1">
    <property type="nucleotide sequence ID" value="NZ_CP011013.1"/>
</dbReference>
<comment type="similarity">
    <text evidence="1">Belongs to the DltD family.</text>
</comment>
<dbReference type="NCBIfam" id="TIGR04092">
    <property type="entry name" value="LTA_DltD"/>
    <property type="match status" value="1"/>
</dbReference>
<dbReference type="Proteomes" id="UP000003645">
    <property type="component" value="Chromosome"/>
</dbReference>
<dbReference type="PANTHER" id="PTHR40039">
    <property type="entry name" value="PROTEIN DLTD"/>
    <property type="match status" value="1"/>
</dbReference>
<keyword evidence="2" id="KW-1133">Transmembrane helix</keyword>
<sequence>MNNRRKLWSIFGPVIVACLLVLGFFALPWSSSHSQATLQKAADSLSPRVFKNSSIKVAAMQDKKKNYIPFFGSSELNRMDRYHPAVMAARYHNYTPFLFGSRGTQSLPQLFNMTMMAPEMKNGKAVYIISPQWFVKEGVMPSAFKYYNGTYANLTWLKQANPDSPYDRYTAKRLVKLLGAEGSVANYAKKIADGKHLSSWDRTRIDMESTLLKHEDELFSGWFLKDNYNDRIKPRINELPKTYNYSALTKEAISDAKHSSNNNRFGILNQFYDRRVKGHLKGVPGSQKHFSYLKSPEYADLEVVLNQLKKTNTNVVFMITPVNAKWEKMTGLSMPMYYQAANKIKYQLRSQGFNNIVDYSHDGGKPGFMEDTIHIGWAGWVNFDHRIAPFLEQKQPQPHYHMNKAFLSQKWQNLDPTTANLNQFTKDHLNK</sequence>
<organism evidence="3 4">
    <name type="scientific">Limosilactobacillus mucosae LM1</name>
    <dbReference type="NCBI Taxonomy" id="1130798"/>
    <lineage>
        <taxon>Bacteria</taxon>
        <taxon>Bacillati</taxon>
        <taxon>Bacillota</taxon>
        <taxon>Bacilli</taxon>
        <taxon>Lactobacillales</taxon>
        <taxon>Lactobacillaceae</taxon>
        <taxon>Limosilactobacillus</taxon>
    </lineage>
</organism>
<keyword evidence="1" id="KW-1003">Cell membrane</keyword>
<dbReference type="UniPathway" id="UPA00556"/>
<comment type="pathway">
    <text evidence="1">Cell wall biogenesis; lipoteichoic acid biosynthesis.</text>
</comment>
<dbReference type="AlphaFoldDB" id="A0A0D4CN46"/>
<evidence type="ECO:0000313" key="3">
    <source>
        <dbReference type="EMBL" id="AJT51345.1"/>
    </source>
</evidence>
<dbReference type="EMBL" id="CP011013">
    <property type="protein sequence ID" value="AJT51345.1"/>
    <property type="molecule type" value="Genomic_DNA"/>
</dbReference>
<dbReference type="GO" id="GO:0005886">
    <property type="term" value="C:plasma membrane"/>
    <property type="evidence" value="ECO:0007669"/>
    <property type="project" value="UniProtKB-UniRule"/>
</dbReference>
<keyword evidence="2" id="KW-0812">Transmembrane</keyword>
<feature type="transmembrane region" description="Helical" evidence="2">
    <location>
        <begin position="7"/>
        <end position="29"/>
    </location>
</feature>
<dbReference type="OrthoDB" id="1700484at2"/>
<reference evidence="3 4" key="1">
    <citation type="journal article" date="2012" name="J. Bacteriol.">
        <title>Genome sequence of Lactobacillus mucosae LM1, isolated from piglet feces.</title>
        <authorList>
            <person name="Lee J.H."/>
            <person name="Valeriano V.D."/>
            <person name="Shin Y.R."/>
            <person name="Chae J.P."/>
            <person name="Kim G.B."/>
            <person name="Ham J.S."/>
            <person name="Chun J."/>
            <person name="Kang D.K."/>
        </authorList>
    </citation>
    <scope>NUCLEOTIDE SEQUENCE [LARGE SCALE GENOMIC DNA]</scope>
    <source>
        <strain evidence="3 4">LM1</strain>
    </source>
</reference>
<dbReference type="PIRSF" id="PIRSF021438">
    <property type="entry name" value="DltD"/>
    <property type="match status" value="1"/>
</dbReference>
<dbReference type="InterPro" id="IPR023896">
    <property type="entry name" value="LTA_DltD"/>
</dbReference>
<keyword evidence="4" id="KW-1185">Reference proteome</keyword>